<keyword evidence="1" id="KW-0732">Signal</keyword>
<proteinExistence type="predicted"/>
<gene>
    <name evidence="2" type="ORF">ET33_15630</name>
</gene>
<feature type="chain" id="PRO_5039221812" description="CYTH domain-containing protein" evidence="1">
    <location>
        <begin position="29"/>
        <end position="288"/>
    </location>
</feature>
<dbReference type="EMBL" id="JNVM01000021">
    <property type="protein sequence ID" value="KEQ23555.1"/>
    <property type="molecule type" value="Genomic_DNA"/>
</dbReference>
<sequence>MNKRSKWIGALSAVVLTAALTVSSVFPAASVKAASNLVPDYEVKLLMPANVVLGSDDKLKSEVRSAFGMPDSVTKMNVQFLDTDGKDIYSNGWSPRIRKKEGDSKFELSYKKRYPIVNGNIDAALTKANQEGFDASDTNYEAQVEWGYQNKTLSITRSKDVKKSGYSGMDLPSVKDSRQLLIDNAPGKFDKWLYAGWGSEQLQKSRNYGPVLAKRYTGTYSGLKTYIEVWPIRSATGSGTENVVEISFKTDDRDTASQKHDELVTYLKSKGWFLAQDSLKTQLIMDRY</sequence>
<protein>
    <recommendedName>
        <fullName evidence="4">CYTH domain-containing protein</fullName>
    </recommendedName>
</protein>
<name>A0A081NYN2_9BACL</name>
<accession>A0A081NYN2</accession>
<dbReference type="OrthoDB" id="2087812at2"/>
<dbReference type="AlphaFoldDB" id="A0A081NYN2"/>
<organism evidence="2 3">
    <name type="scientific">Paenibacillus tyrfis</name>
    <dbReference type="NCBI Taxonomy" id="1501230"/>
    <lineage>
        <taxon>Bacteria</taxon>
        <taxon>Bacillati</taxon>
        <taxon>Bacillota</taxon>
        <taxon>Bacilli</taxon>
        <taxon>Bacillales</taxon>
        <taxon>Paenibacillaceae</taxon>
        <taxon>Paenibacillus</taxon>
    </lineage>
</organism>
<dbReference type="eggNOG" id="ENOG502Z9EA">
    <property type="taxonomic scope" value="Bacteria"/>
</dbReference>
<comment type="caution">
    <text evidence="2">The sequence shown here is derived from an EMBL/GenBank/DDBJ whole genome shotgun (WGS) entry which is preliminary data.</text>
</comment>
<evidence type="ECO:0000256" key="1">
    <source>
        <dbReference type="SAM" id="SignalP"/>
    </source>
</evidence>
<evidence type="ECO:0008006" key="4">
    <source>
        <dbReference type="Google" id="ProtNLM"/>
    </source>
</evidence>
<evidence type="ECO:0000313" key="2">
    <source>
        <dbReference type="EMBL" id="KEQ23555.1"/>
    </source>
</evidence>
<reference evidence="2 3" key="1">
    <citation type="submission" date="2014-06" db="EMBL/GenBank/DDBJ databases">
        <title>Draft genome sequence of Paenibacillus sp. MSt1.</title>
        <authorList>
            <person name="Aw Y.K."/>
            <person name="Ong K.S."/>
            <person name="Gan H.M."/>
            <person name="Lee S.M."/>
        </authorList>
    </citation>
    <scope>NUCLEOTIDE SEQUENCE [LARGE SCALE GENOMIC DNA]</scope>
    <source>
        <strain evidence="2 3">MSt1</strain>
    </source>
</reference>
<keyword evidence="3" id="KW-1185">Reference proteome</keyword>
<feature type="signal peptide" evidence="1">
    <location>
        <begin position="1"/>
        <end position="28"/>
    </location>
</feature>
<dbReference type="Proteomes" id="UP000028123">
    <property type="component" value="Unassembled WGS sequence"/>
</dbReference>
<evidence type="ECO:0000313" key="3">
    <source>
        <dbReference type="Proteomes" id="UP000028123"/>
    </source>
</evidence>